<name>A0A565BGE2_9BRAS</name>
<dbReference type="PANTHER" id="PTHR45663">
    <property type="entry name" value="GEO12009P1"/>
    <property type="match status" value="1"/>
</dbReference>
<dbReference type="InterPro" id="IPR036249">
    <property type="entry name" value="Thioredoxin-like_sf"/>
</dbReference>
<dbReference type="GO" id="GO:0005737">
    <property type="term" value="C:cytoplasm"/>
    <property type="evidence" value="ECO:0007669"/>
    <property type="project" value="TreeGrafter"/>
</dbReference>
<dbReference type="PANTHER" id="PTHR45663:SF32">
    <property type="entry name" value="THIOREDOXIN FAMILY PROTEIN-RELATED"/>
    <property type="match status" value="1"/>
</dbReference>
<proteinExistence type="predicted"/>
<evidence type="ECO:0000313" key="3">
    <source>
        <dbReference type="Proteomes" id="UP000489600"/>
    </source>
</evidence>
<dbReference type="EMBL" id="CABITT030000004">
    <property type="protein sequence ID" value="VVB00383.1"/>
    <property type="molecule type" value="Genomic_DNA"/>
</dbReference>
<gene>
    <name evidence="2" type="ORF">ANE_LOCUS10827</name>
</gene>
<evidence type="ECO:0000313" key="2">
    <source>
        <dbReference type="EMBL" id="VVB00383.1"/>
    </source>
</evidence>
<protein>
    <recommendedName>
        <fullName evidence="1">Thioredoxin domain-containing protein</fullName>
    </recommendedName>
</protein>
<keyword evidence="3" id="KW-1185">Reference proteome</keyword>
<comment type="caution">
    <text evidence="2">The sequence shown here is derived from an EMBL/GenBank/DDBJ whole genome shotgun (WGS) entry which is preliminary data.</text>
</comment>
<dbReference type="SUPFAM" id="SSF52833">
    <property type="entry name" value="Thioredoxin-like"/>
    <property type="match status" value="1"/>
</dbReference>
<accession>A0A565BGE2</accession>
<organism evidence="2 3">
    <name type="scientific">Arabis nemorensis</name>
    <dbReference type="NCBI Taxonomy" id="586526"/>
    <lineage>
        <taxon>Eukaryota</taxon>
        <taxon>Viridiplantae</taxon>
        <taxon>Streptophyta</taxon>
        <taxon>Embryophyta</taxon>
        <taxon>Tracheophyta</taxon>
        <taxon>Spermatophyta</taxon>
        <taxon>Magnoliopsida</taxon>
        <taxon>eudicotyledons</taxon>
        <taxon>Gunneridae</taxon>
        <taxon>Pentapetalae</taxon>
        <taxon>rosids</taxon>
        <taxon>malvids</taxon>
        <taxon>Brassicales</taxon>
        <taxon>Brassicaceae</taxon>
        <taxon>Arabideae</taxon>
        <taxon>Arabis</taxon>
    </lineage>
</organism>
<reference evidence="2" key="1">
    <citation type="submission" date="2019-07" db="EMBL/GenBank/DDBJ databases">
        <authorList>
            <person name="Dittberner H."/>
        </authorList>
    </citation>
    <scope>NUCLEOTIDE SEQUENCE [LARGE SCALE GENOMIC DNA]</scope>
</reference>
<dbReference type="AlphaFoldDB" id="A0A565BGE2"/>
<dbReference type="Pfam" id="PF00085">
    <property type="entry name" value="Thioredoxin"/>
    <property type="match status" value="1"/>
</dbReference>
<evidence type="ECO:0000259" key="1">
    <source>
        <dbReference type="Pfam" id="PF00085"/>
    </source>
</evidence>
<dbReference type="CDD" id="cd02947">
    <property type="entry name" value="TRX_family"/>
    <property type="match status" value="1"/>
</dbReference>
<feature type="domain" description="Thioredoxin" evidence="1">
    <location>
        <begin position="38"/>
        <end position="132"/>
    </location>
</feature>
<dbReference type="Proteomes" id="UP000489600">
    <property type="component" value="Unassembled WGS sequence"/>
</dbReference>
<dbReference type="Gene3D" id="3.40.30.10">
    <property type="entry name" value="Glutaredoxin"/>
    <property type="match status" value="1"/>
</dbReference>
<sequence>MCSEPSDAMIKTYVSSSLPSNDDLDDHSAMLKVVHDVTAPSEWDDVMRSKLPVMVLFTNKRCGVKCESVRNILSRLDLIFEDTVKFYTVNTDEQRFIPPYYEIDVYSLPTSVVYKDGWEMERVIDEDDPSLLEKLARKYI</sequence>
<dbReference type="OrthoDB" id="1113108at2759"/>
<dbReference type="GO" id="GO:0015035">
    <property type="term" value="F:protein-disulfide reductase activity"/>
    <property type="evidence" value="ECO:0007669"/>
    <property type="project" value="TreeGrafter"/>
</dbReference>
<dbReference type="InterPro" id="IPR013766">
    <property type="entry name" value="Thioredoxin_domain"/>
</dbReference>